<dbReference type="Pfam" id="PF01425">
    <property type="entry name" value="Amidase"/>
    <property type="match status" value="1"/>
</dbReference>
<organism evidence="2 3">
    <name type="scientific">Dioszegia hungarica</name>
    <dbReference type="NCBI Taxonomy" id="4972"/>
    <lineage>
        <taxon>Eukaryota</taxon>
        <taxon>Fungi</taxon>
        <taxon>Dikarya</taxon>
        <taxon>Basidiomycota</taxon>
        <taxon>Agaricomycotina</taxon>
        <taxon>Tremellomycetes</taxon>
        <taxon>Tremellales</taxon>
        <taxon>Bulleribasidiaceae</taxon>
        <taxon>Dioszegia</taxon>
    </lineage>
</organism>
<name>A0AA38H7L2_9TREE</name>
<dbReference type="PANTHER" id="PTHR42678">
    <property type="entry name" value="AMIDASE"/>
    <property type="match status" value="1"/>
</dbReference>
<sequence length="117" mass="12360">MPLPASLNLLQTSIGELSALLADDAITSVELVQAYIANIEKNNIAGLGLRAIIQTAPNELVLKIAEDLRQQGTIRGPLHGIPVLVKDSIATDPALGMDTSAGSTALGELHKNKPRFR</sequence>
<dbReference type="EMBL" id="JAKWFO010000008">
    <property type="protein sequence ID" value="KAI9634301.1"/>
    <property type="molecule type" value="Genomic_DNA"/>
</dbReference>
<dbReference type="RefSeq" id="XP_052944078.1">
    <property type="nucleotide sequence ID" value="XM_053090379.1"/>
</dbReference>
<proteinExistence type="predicted"/>
<dbReference type="Proteomes" id="UP001164286">
    <property type="component" value="Unassembled WGS sequence"/>
</dbReference>
<evidence type="ECO:0000313" key="3">
    <source>
        <dbReference type="Proteomes" id="UP001164286"/>
    </source>
</evidence>
<dbReference type="InterPro" id="IPR023631">
    <property type="entry name" value="Amidase_dom"/>
</dbReference>
<dbReference type="GeneID" id="77729584"/>
<dbReference type="PANTHER" id="PTHR42678:SF34">
    <property type="entry name" value="OS04G0183300 PROTEIN"/>
    <property type="match status" value="1"/>
</dbReference>
<evidence type="ECO:0000259" key="1">
    <source>
        <dbReference type="Pfam" id="PF01425"/>
    </source>
</evidence>
<feature type="domain" description="Amidase" evidence="1">
    <location>
        <begin position="30"/>
        <end position="107"/>
    </location>
</feature>
<dbReference type="Gene3D" id="3.90.1300.10">
    <property type="entry name" value="Amidase signature (AS) domain"/>
    <property type="match status" value="1"/>
</dbReference>
<dbReference type="InterPro" id="IPR036928">
    <property type="entry name" value="AS_sf"/>
</dbReference>
<accession>A0AA38H7L2</accession>
<keyword evidence="3" id="KW-1185">Reference proteome</keyword>
<reference evidence="2" key="1">
    <citation type="journal article" date="2022" name="G3 (Bethesda)">
        <title>High quality genome of the basidiomycete yeast Dioszegia hungarica PDD-24b-2 isolated from cloud water.</title>
        <authorList>
            <person name="Jarrige D."/>
            <person name="Haridas S."/>
            <person name="Bleykasten-Grosshans C."/>
            <person name="Joly M."/>
            <person name="Nadalig T."/>
            <person name="Sancelme M."/>
            <person name="Vuilleumier S."/>
            <person name="Grigoriev I.V."/>
            <person name="Amato P."/>
            <person name="Bringel F."/>
        </authorList>
    </citation>
    <scope>NUCLEOTIDE SEQUENCE</scope>
    <source>
        <strain evidence="2">PDD-24b-2</strain>
    </source>
</reference>
<evidence type="ECO:0000313" key="2">
    <source>
        <dbReference type="EMBL" id="KAI9634301.1"/>
    </source>
</evidence>
<comment type="caution">
    <text evidence="2">The sequence shown here is derived from an EMBL/GenBank/DDBJ whole genome shotgun (WGS) entry which is preliminary data.</text>
</comment>
<gene>
    <name evidence="2" type="ORF">MKK02DRAFT_38975</name>
</gene>
<dbReference type="SUPFAM" id="SSF75304">
    <property type="entry name" value="Amidase signature (AS) enzymes"/>
    <property type="match status" value="1"/>
</dbReference>
<dbReference type="AlphaFoldDB" id="A0AA38H7L2"/>
<protein>
    <submittedName>
        <fullName evidence="2">Amidase signature domain-containing protein</fullName>
    </submittedName>
</protein>